<evidence type="ECO:0000256" key="2">
    <source>
        <dbReference type="ARBA" id="ARBA00008333"/>
    </source>
</evidence>
<feature type="chain" id="PRO_5018717226" evidence="7">
    <location>
        <begin position="25"/>
        <end position="558"/>
    </location>
</feature>
<keyword evidence="3 6" id="KW-0812">Transmembrane</keyword>
<evidence type="ECO:0000313" key="8">
    <source>
        <dbReference type="EMBL" id="VEG74871.1"/>
    </source>
</evidence>
<feature type="transmembrane region" description="Helical" evidence="6">
    <location>
        <begin position="521"/>
        <end position="540"/>
    </location>
</feature>
<keyword evidence="5 6" id="KW-0472">Membrane</keyword>
<dbReference type="InterPro" id="IPR004923">
    <property type="entry name" value="FTR1/Fip1/EfeU"/>
</dbReference>
<feature type="signal peptide" evidence="7">
    <location>
        <begin position="1"/>
        <end position="24"/>
    </location>
</feature>
<comment type="similarity">
    <text evidence="2">Belongs to the oxidase-dependent Fe transporter (OFeT) (TC 9.A.10.1) family.</text>
</comment>
<evidence type="ECO:0000256" key="1">
    <source>
        <dbReference type="ARBA" id="ARBA00004141"/>
    </source>
</evidence>
<dbReference type="Pfam" id="PF03239">
    <property type="entry name" value="FTR1"/>
    <property type="match status" value="1"/>
</dbReference>
<evidence type="ECO:0000256" key="5">
    <source>
        <dbReference type="ARBA" id="ARBA00023136"/>
    </source>
</evidence>
<gene>
    <name evidence="8" type="primary">efeU</name>
    <name evidence="8" type="ORF">NCTC11923_01520</name>
</gene>
<evidence type="ECO:0000256" key="3">
    <source>
        <dbReference type="ARBA" id="ARBA00022692"/>
    </source>
</evidence>
<evidence type="ECO:0000256" key="4">
    <source>
        <dbReference type="ARBA" id="ARBA00022989"/>
    </source>
</evidence>
<feature type="transmembrane region" description="Helical" evidence="6">
    <location>
        <begin position="326"/>
        <end position="348"/>
    </location>
</feature>
<keyword evidence="4 6" id="KW-1133">Transmembrane helix</keyword>
<evidence type="ECO:0000313" key="9">
    <source>
        <dbReference type="Proteomes" id="UP000276899"/>
    </source>
</evidence>
<sequence>MRATAPVLILLLASLLLPAPWARAADADSDYATWGEAADAVVAELDAALSSYRSGDTAGAAAGFRRTYSSGYVASNLSEVIAARIGQETRDDHTSQFSALRKDARTSGNEESLAQGVETLTSDLTTAATELDAIADLPGPRDYASRQATAIASQRAELDASKTRVNEGRGDRSWTQVAAEMNELINQGVDKAQAGDGKAGAALVNQAYYGYYEKLGFEKTVMAAISGSRVSEVENQFKVVRKAMIAGKTGQDLTSEADRLTSMLTQDAAALDGGAAQVGPVRAFLSGSFGQAFLILLREGLEAILVVAATIAYLVKAGMKDRVKHIYLGVAAGLAASGVVAVLFRVLYNSASSHQEVLEGIVALAAMVMLLFTSNWMLSKSSTQAWSRYIKDRAAASISNGGVWALASLSFLAVFREGAETILFYEALLAIDPGGSTSIWQGFAAGAAVLVVIFLLIRYTSVRIPLRPFFLITSIMLSLLVVVFAGGGSHALLEGDVIPATYLQGWPTYDYLGVYPYVETLSVQAVMAVIVITLAVISLMRQRAARAQDGSAPSTDEG</sequence>
<feature type="transmembrane region" description="Helical" evidence="6">
    <location>
        <begin position="398"/>
        <end position="419"/>
    </location>
</feature>
<dbReference type="GO" id="GO:0033573">
    <property type="term" value="C:high-affinity iron permease complex"/>
    <property type="evidence" value="ECO:0007669"/>
    <property type="project" value="InterPro"/>
</dbReference>
<dbReference type="KEGG" id="asla:NCTC11923_01520"/>
<feature type="transmembrane region" description="Helical" evidence="6">
    <location>
        <begin position="292"/>
        <end position="314"/>
    </location>
</feature>
<proteinExistence type="inferred from homology"/>
<dbReference type="GO" id="GO:0015093">
    <property type="term" value="F:ferrous iron transmembrane transporter activity"/>
    <property type="evidence" value="ECO:0007669"/>
    <property type="project" value="TreeGrafter"/>
</dbReference>
<accession>A0A3S4STS9</accession>
<dbReference type="Proteomes" id="UP000276899">
    <property type="component" value="Chromosome"/>
</dbReference>
<evidence type="ECO:0000256" key="7">
    <source>
        <dbReference type="SAM" id="SignalP"/>
    </source>
</evidence>
<dbReference type="RefSeq" id="WP_232011983.1">
    <property type="nucleotide sequence ID" value="NZ_CBCRWE010000002.1"/>
</dbReference>
<feature type="transmembrane region" description="Helical" evidence="6">
    <location>
        <begin position="469"/>
        <end position="493"/>
    </location>
</feature>
<dbReference type="PANTHER" id="PTHR31632:SF2">
    <property type="entry name" value="PLASMA MEMBRANE IRON PERMEASE"/>
    <property type="match status" value="1"/>
</dbReference>
<dbReference type="AlphaFoldDB" id="A0A3S4STS9"/>
<feature type="transmembrane region" description="Helical" evidence="6">
    <location>
        <begin position="439"/>
        <end position="457"/>
    </location>
</feature>
<name>A0A3S4STS9_9ACTO</name>
<evidence type="ECO:0000256" key="6">
    <source>
        <dbReference type="SAM" id="Phobius"/>
    </source>
</evidence>
<protein>
    <submittedName>
        <fullName evidence="8">Ferrous iron uptake protein</fullName>
    </submittedName>
</protein>
<dbReference type="STRING" id="1278298.GCA_000428685_01629"/>
<organism evidence="8 9">
    <name type="scientific">Actinomyces slackii</name>
    <dbReference type="NCBI Taxonomy" id="52774"/>
    <lineage>
        <taxon>Bacteria</taxon>
        <taxon>Bacillati</taxon>
        <taxon>Actinomycetota</taxon>
        <taxon>Actinomycetes</taxon>
        <taxon>Actinomycetales</taxon>
        <taxon>Actinomycetaceae</taxon>
        <taxon>Actinomyces</taxon>
    </lineage>
</organism>
<feature type="transmembrane region" description="Helical" evidence="6">
    <location>
        <begin position="360"/>
        <end position="378"/>
    </location>
</feature>
<keyword evidence="9" id="KW-1185">Reference proteome</keyword>
<dbReference type="EMBL" id="LR134363">
    <property type="protein sequence ID" value="VEG74871.1"/>
    <property type="molecule type" value="Genomic_DNA"/>
</dbReference>
<comment type="subcellular location">
    <subcellularLocation>
        <location evidence="1">Membrane</location>
        <topology evidence="1">Multi-pass membrane protein</topology>
    </subcellularLocation>
</comment>
<dbReference type="PANTHER" id="PTHR31632">
    <property type="entry name" value="IRON TRANSPORTER FTH1"/>
    <property type="match status" value="1"/>
</dbReference>
<reference evidence="8 9" key="1">
    <citation type="submission" date="2018-12" db="EMBL/GenBank/DDBJ databases">
        <authorList>
            <consortium name="Pathogen Informatics"/>
        </authorList>
    </citation>
    <scope>NUCLEOTIDE SEQUENCE [LARGE SCALE GENOMIC DNA]</scope>
    <source>
        <strain evidence="8 9">NCTC11923</strain>
    </source>
</reference>
<keyword evidence="7" id="KW-0732">Signal</keyword>